<name>A0ABU5TKJ4_9CYAN</name>
<sequence>MTKVLVVEDMPSERELICEYLRQGGYSVVSACNGKDGLEKFESLQPNIVITDLVMPGMSGLEMCRAIKRVATTKVPVIACTSKDQDLDRMWALKQGVDIYLTKPFTKDDILQALRSLDLRG</sequence>
<dbReference type="InterPro" id="IPR050595">
    <property type="entry name" value="Bact_response_regulator"/>
</dbReference>
<evidence type="ECO:0000313" key="6">
    <source>
        <dbReference type="Proteomes" id="UP001301388"/>
    </source>
</evidence>
<gene>
    <name evidence="5" type="ORF">VB774_14380</name>
</gene>
<evidence type="ECO:0000256" key="1">
    <source>
        <dbReference type="ARBA" id="ARBA00022553"/>
    </source>
</evidence>
<dbReference type="SUPFAM" id="SSF52172">
    <property type="entry name" value="CheY-like"/>
    <property type="match status" value="1"/>
</dbReference>
<dbReference type="SMART" id="SM00448">
    <property type="entry name" value="REC"/>
    <property type="match status" value="1"/>
</dbReference>
<reference evidence="5 6" key="1">
    <citation type="submission" date="2023-12" db="EMBL/GenBank/DDBJ databases">
        <title>Baltic Sea Cyanobacteria.</title>
        <authorList>
            <person name="Delbaje E."/>
            <person name="Fewer D.P."/>
            <person name="Shishido T.K."/>
        </authorList>
    </citation>
    <scope>NUCLEOTIDE SEQUENCE [LARGE SCALE GENOMIC DNA]</scope>
    <source>
        <strain evidence="5 6">UHCC 0370</strain>
    </source>
</reference>
<keyword evidence="2" id="KW-0902">Two-component regulatory system</keyword>
<accession>A0ABU5TKJ4</accession>
<organism evidence="5 6">
    <name type="scientific">Pseudanabaena galeata UHCC 0370</name>
    <dbReference type="NCBI Taxonomy" id="3110310"/>
    <lineage>
        <taxon>Bacteria</taxon>
        <taxon>Bacillati</taxon>
        <taxon>Cyanobacteriota</taxon>
        <taxon>Cyanophyceae</taxon>
        <taxon>Pseudanabaenales</taxon>
        <taxon>Pseudanabaenaceae</taxon>
        <taxon>Pseudanabaena</taxon>
    </lineage>
</organism>
<evidence type="ECO:0000259" key="4">
    <source>
        <dbReference type="PROSITE" id="PS50110"/>
    </source>
</evidence>
<dbReference type="PANTHER" id="PTHR44591">
    <property type="entry name" value="STRESS RESPONSE REGULATOR PROTEIN 1"/>
    <property type="match status" value="1"/>
</dbReference>
<dbReference type="Gene3D" id="3.40.50.2300">
    <property type="match status" value="1"/>
</dbReference>
<protein>
    <submittedName>
        <fullName evidence="5">Response regulator</fullName>
    </submittedName>
</protein>
<feature type="modified residue" description="4-aspartylphosphate" evidence="3">
    <location>
        <position position="52"/>
    </location>
</feature>
<dbReference type="CDD" id="cd17574">
    <property type="entry name" value="REC_OmpR"/>
    <property type="match status" value="1"/>
</dbReference>
<dbReference type="PANTHER" id="PTHR44591:SF14">
    <property type="entry name" value="PROTEIN PILG"/>
    <property type="match status" value="1"/>
</dbReference>
<comment type="caution">
    <text evidence="5">The sequence shown here is derived from an EMBL/GenBank/DDBJ whole genome shotgun (WGS) entry which is preliminary data.</text>
</comment>
<evidence type="ECO:0000313" key="5">
    <source>
        <dbReference type="EMBL" id="MEA5478811.1"/>
    </source>
</evidence>
<dbReference type="InterPro" id="IPR011006">
    <property type="entry name" value="CheY-like_superfamily"/>
</dbReference>
<evidence type="ECO:0000256" key="2">
    <source>
        <dbReference type="ARBA" id="ARBA00023012"/>
    </source>
</evidence>
<feature type="domain" description="Response regulatory" evidence="4">
    <location>
        <begin position="3"/>
        <end position="118"/>
    </location>
</feature>
<dbReference type="PROSITE" id="PS50110">
    <property type="entry name" value="RESPONSE_REGULATORY"/>
    <property type="match status" value="1"/>
</dbReference>
<proteinExistence type="predicted"/>
<evidence type="ECO:0000256" key="3">
    <source>
        <dbReference type="PROSITE-ProRule" id="PRU00169"/>
    </source>
</evidence>
<dbReference type="RefSeq" id="WP_323262213.1">
    <property type="nucleotide sequence ID" value="NZ_JAYGIE010000078.1"/>
</dbReference>
<dbReference type="EMBL" id="JAYGIE010000078">
    <property type="protein sequence ID" value="MEA5478811.1"/>
    <property type="molecule type" value="Genomic_DNA"/>
</dbReference>
<keyword evidence="6" id="KW-1185">Reference proteome</keyword>
<dbReference type="Pfam" id="PF00072">
    <property type="entry name" value="Response_reg"/>
    <property type="match status" value="1"/>
</dbReference>
<keyword evidence="1 3" id="KW-0597">Phosphoprotein</keyword>
<dbReference type="InterPro" id="IPR001789">
    <property type="entry name" value="Sig_transdc_resp-reg_receiver"/>
</dbReference>
<dbReference type="Proteomes" id="UP001301388">
    <property type="component" value="Unassembled WGS sequence"/>
</dbReference>